<proteinExistence type="predicted"/>
<dbReference type="SUPFAM" id="SSF56672">
    <property type="entry name" value="DNA/RNA polymerases"/>
    <property type="match status" value="1"/>
</dbReference>
<accession>H3KGK0</accession>
<name>H3KGK0_9BURK</name>
<gene>
    <name evidence="1" type="ORF">HMPREF9440_01880</name>
</gene>
<reference evidence="1 2" key="1">
    <citation type="submission" date="2011-11" db="EMBL/GenBank/DDBJ databases">
        <authorList>
            <person name="Weinstock G."/>
            <person name="Sodergren E."/>
            <person name="Clifton S."/>
            <person name="Fulton L."/>
            <person name="Fulton B."/>
            <person name="Courtney L."/>
            <person name="Fronick C."/>
            <person name="Harrison M."/>
            <person name="Strong C."/>
            <person name="Farmer C."/>
            <person name="Delahaunty K."/>
            <person name="Markovic C."/>
            <person name="Hall O."/>
            <person name="Minx P."/>
            <person name="Tomlinson C."/>
            <person name="Mitreva M."/>
            <person name="Hou S."/>
            <person name="Chen J."/>
            <person name="Wollam A."/>
            <person name="Pepin K.H."/>
            <person name="Johnson M."/>
            <person name="Bhonagiri V."/>
            <person name="Zhang X."/>
            <person name="Suruliraj S."/>
            <person name="Warren W."/>
            <person name="Chinwalla A."/>
            <person name="Mardis E.R."/>
            <person name="Wilson R.K."/>
        </authorList>
    </citation>
    <scope>NUCLEOTIDE SEQUENCE [LARGE SCALE GENOMIC DNA]</scope>
    <source>
        <strain evidence="1 2">YIT 11816</strain>
    </source>
</reference>
<sequence>MTTNTATPAVPATANLHLHLQGLLFADAPAPAARPAARHDGRVIWGVNDAAKRLGLRPGELAVNAVRRVPEVILDRIDPDAGRDLALWAAKLAAAILPAYVVRLIGVEPDEAHLTVTPAPSPERQAVLVARLCAAGIRAVPSETQIAHHDATVVSVFTPVRLTLPQPAADPQRWRRAVERLLALHMLTRGLGSAQTEEPLPHLQLVLGAESGRTYRAPAVTHADPGALLSAAYGMEPFGRVKTVALDVTEAPEWNDAAEPADPFIGMLSGRLGASDVFRLGVTPEGATRREAVTAMAPASERLAAPETGSHASTPHAALFEASAPLKLRRLWWEGPLTIETQTGDDALARNPSGLRVVLKRDGDGWLLLGRCA</sequence>
<evidence type="ECO:0000313" key="2">
    <source>
        <dbReference type="Proteomes" id="UP000004956"/>
    </source>
</evidence>
<dbReference type="EMBL" id="AFBQ01000282">
    <property type="protein sequence ID" value="EHY30777.1"/>
    <property type="molecule type" value="Genomic_DNA"/>
</dbReference>
<dbReference type="RefSeq" id="WP_008543035.1">
    <property type="nucleotide sequence ID" value="NZ_JH605000.1"/>
</dbReference>
<keyword evidence="2" id="KW-1185">Reference proteome</keyword>
<evidence type="ECO:0000313" key="1">
    <source>
        <dbReference type="EMBL" id="EHY30777.1"/>
    </source>
</evidence>
<comment type="caution">
    <text evidence="1">The sequence shown here is derived from an EMBL/GenBank/DDBJ whole genome shotgun (WGS) entry which is preliminary data.</text>
</comment>
<dbReference type="AlphaFoldDB" id="H3KGK0"/>
<dbReference type="OrthoDB" id="7876032at2"/>
<dbReference type="HOGENOM" id="CLU_741712_0_0_4"/>
<dbReference type="InterPro" id="IPR043502">
    <property type="entry name" value="DNA/RNA_pol_sf"/>
</dbReference>
<dbReference type="Proteomes" id="UP000004956">
    <property type="component" value="Unassembled WGS sequence"/>
</dbReference>
<organism evidence="1 2">
    <name type="scientific">Sutterella parvirubra YIT 11816</name>
    <dbReference type="NCBI Taxonomy" id="762967"/>
    <lineage>
        <taxon>Bacteria</taxon>
        <taxon>Pseudomonadati</taxon>
        <taxon>Pseudomonadota</taxon>
        <taxon>Betaproteobacteria</taxon>
        <taxon>Burkholderiales</taxon>
        <taxon>Sutterellaceae</taxon>
        <taxon>Sutterella</taxon>
    </lineage>
</organism>
<protein>
    <submittedName>
        <fullName evidence="1">Uncharacterized protein</fullName>
    </submittedName>
</protein>
<dbReference type="PATRIC" id="fig|762967.3.peg.1483"/>